<keyword evidence="8" id="KW-0221">Differentiation</keyword>
<evidence type="ECO:0000256" key="3">
    <source>
        <dbReference type="ARBA" id="ARBA00004647"/>
    </source>
</evidence>
<keyword evidence="6" id="KW-0963">Cytoplasm</keyword>
<evidence type="ECO:0000256" key="7">
    <source>
        <dbReference type="ARBA" id="ARBA00022701"/>
    </source>
</evidence>
<comment type="caution">
    <text evidence="20">The sequence shown here is derived from an EMBL/GenBank/DDBJ whole genome shotgun (WGS) entry which is preliminary data.</text>
</comment>
<feature type="coiled-coil region" evidence="18">
    <location>
        <begin position="571"/>
        <end position="817"/>
    </location>
</feature>
<evidence type="ECO:0000256" key="2">
    <source>
        <dbReference type="ARBA" id="ARBA00004230"/>
    </source>
</evidence>
<keyword evidence="12" id="KW-0969">Cilium</keyword>
<keyword evidence="14" id="KW-0966">Cell projection</keyword>
<proteinExistence type="inferred from homology"/>
<dbReference type="InterPro" id="IPR026099">
    <property type="entry name" value="Odf2-rel"/>
</dbReference>
<dbReference type="AlphaFoldDB" id="A0AAD8CRF7"/>
<evidence type="ECO:0000256" key="17">
    <source>
        <dbReference type="ARBA" id="ARBA00043200"/>
    </source>
</evidence>
<dbReference type="EMBL" id="JAGXEW010000030">
    <property type="protein sequence ID" value="KAK1155495.1"/>
    <property type="molecule type" value="Genomic_DNA"/>
</dbReference>
<protein>
    <recommendedName>
        <fullName evidence="15">Outer dense fiber protein 2</fullName>
    </recommendedName>
    <alternativeName>
        <fullName evidence="16">Cenexin</fullName>
    </alternativeName>
    <alternativeName>
        <fullName evidence="17">Outer dense fiber of sperm tails protein 2</fullName>
    </alternativeName>
</protein>
<evidence type="ECO:0000256" key="10">
    <source>
        <dbReference type="ARBA" id="ARBA00022871"/>
    </source>
</evidence>
<dbReference type="GO" id="GO:0030154">
    <property type="term" value="P:cell differentiation"/>
    <property type="evidence" value="ECO:0007669"/>
    <property type="project" value="UniProtKB-KW"/>
</dbReference>
<dbReference type="GO" id="GO:0005813">
    <property type="term" value="C:centrosome"/>
    <property type="evidence" value="ECO:0007669"/>
    <property type="project" value="TreeGrafter"/>
</dbReference>
<evidence type="ECO:0000256" key="13">
    <source>
        <dbReference type="ARBA" id="ARBA00023212"/>
    </source>
</evidence>
<keyword evidence="9" id="KW-0282">Flagellum</keyword>
<accession>A0AAD8CRF7</accession>
<evidence type="ECO:0000256" key="9">
    <source>
        <dbReference type="ARBA" id="ARBA00022846"/>
    </source>
</evidence>
<comment type="subcellular location">
    <subcellularLocation>
        <location evidence="2">Cell projection</location>
        <location evidence="2">Cilium</location>
        <location evidence="2">Flagellum</location>
    </subcellularLocation>
    <subcellularLocation>
        <location evidence="1">Cytoplasm</location>
        <location evidence="1">Cytoskeleton</location>
        <location evidence="1">Microtubule organizing center</location>
        <location evidence="1">Centrosome</location>
        <location evidence="1">Centriole</location>
    </subcellularLocation>
    <subcellularLocation>
        <location evidence="3">Cytoplasm</location>
        <location evidence="3">Cytoskeleton</location>
        <location evidence="3">Spindle pole</location>
    </subcellularLocation>
</comment>
<feature type="coiled-coil region" evidence="18">
    <location>
        <begin position="138"/>
        <end position="237"/>
    </location>
</feature>
<sequence>MKTRASSPPLHVHVDESTPVHVHVKKSHRTSPSKAAQVSIVIYSSGSQTGVSLKLPVMLKIREAKLKKETGNLRATAKVKTRIPWIPPGKASVRDAAYNWEGPTHRLEITPASDDPAPSALRLSDLSTDEEDTVHGRMQQYEKKIDSLMNQVGSLKSQVELRKKEQLLEKRGEQLTASKRVIEEQEEELAEVERENSMLRQSIEKMREETDYSRLEKEHLLNEKDALLKKLVETEMDGAAASKQVSALRETIGALKSEKRMSGAEVNLIARQKELLVQKLETFETTNRTLRHLLREQHSRETDAMRLAEQREVLLKKLTGYEAENTSLLMKLQEREQEVDQLLTQVETEKENARTAGELSKTLETTRAHLQGQLRNKESENNRLNVQIRNLERTMAQQRGEMDHLQEQQKELKRRVEGDKEALKRATRAQKQRADRSEDTAGQLSAQLLEKETQLADALSAAESWRSRQSQALKDRNQMEIEITVMNNRVTHLTEQLHSSEDKARAERDELLDRLHRLTSENTSCKLENERLRANVSTIEDKLTLSQSEIQQLKASVKQYGSLVDSYKSQVLKTRSEADEYSLKLELAEEEGRQIREELNKEIDLVRRQLQGRMAELEPLPELLKLTELKLQESQEQVQSCDRRTAEQSSALTELRVKVEQQGSLVESVREKNLSLLEENKQLQQRVESLERKLEEANLQNRDLVQVIAKREESIHQNQLRLEEKTRECSAMARQLEAAIDDAKHQVDQNRDRAVSKERASQAKVLDLETQLSRTKTELNQHRRSKEDADRRFQSRLQDLRDRLEQSESTNRSLQNYVHFLKASYANVFGDSALTSSTLRPPSPI</sequence>
<reference evidence="20" key="1">
    <citation type="submission" date="2022-02" db="EMBL/GenBank/DDBJ databases">
        <title>Atlantic sturgeon de novo genome assembly.</title>
        <authorList>
            <person name="Stock M."/>
            <person name="Klopp C."/>
            <person name="Guiguen Y."/>
            <person name="Cabau C."/>
            <person name="Parinello H."/>
            <person name="Santidrian Yebra-Pimentel E."/>
            <person name="Kuhl H."/>
            <person name="Dirks R.P."/>
            <person name="Guessner J."/>
            <person name="Wuertz S."/>
            <person name="Du K."/>
            <person name="Schartl M."/>
        </authorList>
    </citation>
    <scope>NUCLEOTIDE SEQUENCE</scope>
    <source>
        <strain evidence="20">STURGEONOMICS-FGT-2020</strain>
        <tissue evidence="20">Whole blood</tissue>
    </source>
</reference>
<evidence type="ECO:0000256" key="11">
    <source>
        <dbReference type="ARBA" id="ARBA00023054"/>
    </source>
</evidence>
<evidence type="ECO:0000256" key="1">
    <source>
        <dbReference type="ARBA" id="ARBA00004114"/>
    </source>
</evidence>
<evidence type="ECO:0000256" key="12">
    <source>
        <dbReference type="ARBA" id="ARBA00023069"/>
    </source>
</evidence>
<dbReference type="GO" id="GO:0005874">
    <property type="term" value="C:microtubule"/>
    <property type="evidence" value="ECO:0007669"/>
    <property type="project" value="UniProtKB-KW"/>
</dbReference>
<feature type="compositionally biased region" description="Basic and acidic residues" evidence="19">
    <location>
        <begin position="400"/>
        <end position="424"/>
    </location>
</feature>
<comment type="similarity">
    <text evidence="4">Belongs to the ODF2 family.</text>
</comment>
<evidence type="ECO:0000256" key="5">
    <source>
        <dbReference type="ARBA" id="ARBA00022473"/>
    </source>
</evidence>
<evidence type="ECO:0000256" key="18">
    <source>
        <dbReference type="SAM" id="Coils"/>
    </source>
</evidence>
<feature type="region of interest" description="Disordered" evidence="19">
    <location>
        <begin position="398"/>
        <end position="441"/>
    </location>
</feature>
<evidence type="ECO:0000256" key="8">
    <source>
        <dbReference type="ARBA" id="ARBA00022782"/>
    </source>
</evidence>
<dbReference type="PANTHER" id="PTHR23162">
    <property type="entry name" value="OUTER DENSE FIBER OF SPERM TAILS 2"/>
    <property type="match status" value="1"/>
</dbReference>
<dbReference type="GO" id="GO:0000922">
    <property type="term" value="C:spindle pole"/>
    <property type="evidence" value="ECO:0007669"/>
    <property type="project" value="UniProtKB-SubCell"/>
</dbReference>
<dbReference type="GO" id="GO:1902017">
    <property type="term" value="P:regulation of cilium assembly"/>
    <property type="evidence" value="ECO:0007669"/>
    <property type="project" value="TreeGrafter"/>
</dbReference>
<keyword evidence="11 18" id="KW-0175">Coiled coil</keyword>
<dbReference type="Proteomes" id="UP001230051">
    <property type="component" value="Unassembled WGS sequence"/>
</dbReference>
<dbReference type="GO" id="GO:0007283">
    <property type="term" value="P:spermatogenesis"/>
    <property type="evidence" value="ECO:0007669"/>
    <property type="project" value="UniProtKB-KW"/>
</dbReference>
<keyword evidence="13" id="KW-0206">Cytoskeleton</keyword>
<evidence type="ECO:0000256" key="15">
    <source>
        <dbReference type="ARBA" id="ARBA00040458"/>
    </source>
</evidence>
<evidence type="ECO:0000256" key="16">
    <source>
        <dbReference type="ARBA" id="ARBA00041830"/>
    </source>
</evidence>
<organism evidence="20 21">
    <name type="scientific">Acipenser oxyrinchus oxyrinchus</name>
    <dbReference type="NCBI Taxonomy" id="40147"/>
    <lineage>
        <taxon>Eukaryota</taxon>
        <taxon>Metazoa</taxon>
        <taxon>Chordata</taxon>
        <taxon>Craniata</taxon>
        <taxon>Vertebrata</taxon>
        <taxon>Euteleostomi</taxon>
        <taxon>Actinopterygii</taxon>
        <taxon>Chondrostei</taxon>
        <taxon>Acipenseriformes</taxon>
        <taxon>Acipenseridae</taxon>
        <taxon>Acipenser</taxon>
    </lineage>
</organism>
<evidence type="ECO:0000256" key="6">
    <source>
        <dbReference type="ARBA" id="ARBA00022490"/>
    </source>
</evidence>
<keyword evidence="7" id="KW-0493">Microtubule</keyword>
<dbReference type="GO" id="GO:0031514">
    <property type="term" value="C:motile cilium"/>
    <property type="evidence" value="ECO:0007669"/>
    <property type="project" value="UniProtKB-SubCell"/>
</dbReference>
<evidence type="ECO:0000256" key="4">
    <source>
        <dbReference type="ARBA" id="ARBA00009316"/>
    </source>
</evidence>
<keyword evidence="21" id="KW-1185">Reference proteome</keyword>
<dbReference type="GO" id="GO:0005814">
    <property type="term" value="C:centriole"/>
    <property type="evidence" value="ECO:0007669"/>
    <property type="project" value="UniProtKB-SubCell"/>
</dbReference>
<evidence type="ECO:0000313" key="20">
    <source>
        <dbReference type="EMBL" id="KAK1155495.1"/>
    </source>
</evidence>
<dbReference type="PANTHER" id="PTHR23162:SF8">
    <property type="entry name" value="OUTER DENSE FIBER PROTEIN 2"/>
    <property type="match status" value="1"/>
</dbReference>
<name>A0AAD8CRF7_ACIOX</name>
<keyword evidence="5" id="KW-0217">Developmental protein</keyword>
<evidence type="ECO:0000313" key="21">
    <source>
        <dbReference type="Proteomes" id="UP001230051"/>
    </source>
</evidence>
<keyword evidence="10" id="KW-0744">Spermatogenesis</keyword>
<gene>
    <name evidence="20" type="primary">Odf2</name>
    <name evidence="20" type="ORF">AOXY_G26852</name>
</gene>
<feature type="coiled-coil region" evidence="18">
    <location>
        <begin position="501"/>
        <end position="535"/>
    </location>
</feature>
<evidence type="ECO:0000256" key="19">
    <source>
        <dbReference type="SAM" id="MobiDB-lite"/>
    </source>
</evidence>
<evidence type="ECO:0000256" key="14">
    <source>
        <dbReference type="ARBA" id="ARBA00023273"/>
    </source>
</evidence>